<evidence type="ECO:0000313" key="9">
    <source>
        <dbReference type="Proteomes" id="UP001151287"/>
    </source>
</evidence>
<gene>
    <name evidence="8" type="ORF">LUZ63_003299</name>
</gene>
<evidence type="ECO:0000256" key="4">
    <source>
        <dbReference type="ARBA" id="ARBA00023157"/>
    </source>
</evidence>
<dbReference type="FunFam" id="3.40.30.10:FF:000026">
    <property type="entry name" value="Glutaredoxin 2"/>
    <property type="match status" value="1"/>
</dbReference>
<keyword evidence="6" id="KW-1133">Transmembrane helix</keyword>
<dbReference type="OrthoDB" id="418495at2759"/>
<evidence type="ECO:0000256" key="1">
    <source>
        <dbReference type="ARBA" id="ARBA00007190"/>
    </source>
</evidence>
<evidence type="ECO:0000256" key="6">
    <source>
        <dbReference type="SAM" id="Phobius"/>
    </source>
</evidence>
<sequence>MYSNQLKLQLKHKPPIKTPDLIPNQATKPSLHISIAPRFKLRYPSLCLASSNPIPNPPIETSEMALTRRLGMATVALIAVAAAAFVAAPVDAAKAQRSFIRSTIKAHDIVIFSKSYCPYCKKAKGVFKDLNEEPFVVELDQREDGSEIQDALLEIYGKRTVPQVFIKGKRLGGSDDTVEAYESGKLKELLGSKEEL</sequence>
<reference evidence="8" key="1">
    <citation type="journal article" date="2022" name="Cell">
        <title>Repeat-based holocentromeres influence genome architecture and karyotype evolution.</title>
        <authorList>
            <person name="Hofstatter P.G."/>
            <person name="Thangavel G."/>
            <person name="Lux T."/>
            <person name="Neumann P."/>
            <person name="Vondrak T."/>
            <person name="Novak P."/>
            <person name="Zhang M."/>
            <person name="Costa L."/>
            <person name="Castellani M."/>
            <person name="Scott A."/>
            <person name="Toegelov H."/>
            <person name="Fuchs J."/>
            <person name="Mata-Sucre Y."/>
            <person name="Dias Y."/>
            <person name="Vanzela A.L.L."/>
            <person name="Huettel B."/>
            <person name="Almeida C.C.S."/>
            <person name="Simkova H."/>
            <person name="Souza G."/>
            <person name="Pedrosa-Harand A."/>
            <person name="Macas J."/>
            <person name="Mayer K.F.X."/>
            <person name="Houben A."/>
            <person name="Marques A."/>
        </authorList>
    </citation>
    <scope>NUCLEOTIDE SEQUENCE</scope>
    <source>
        <strain evidence="8">RhyBre1mFocal</strain>
    </source>
</reference>
<dbReference type="GO" id="GO:0005737">
    <property type="term" value="C:cytoplasm"/>
    <property type="evidence" value="ECO:0007669"/>
    <property type="project" value="TreeGrafter"/>
</dbReference>
<keyword evidence="3" id="KW-0249">Electron transport</keyword>
<accession>A0A9Q0D0Y9</accession>
<dbReference type="Gene3D" id="3.40.30.10">
    <property type="entry name" value="Glutaredoxin"/>
    <property type="match status" value="1"/>
</dbReference>
<keyword evidence="4" id="KW-1015">Disulfide bond</keyword>
<dbReference type="InterPro" id="IPR011899">
    <property type="entry name" value="Glutaredoxin_euk/vir"/>
</dbReference>
<keyword evidence="6" id="KW-0812">Transmembrane</keyword>
<dbReference type="EMBL" id="JAMQYH010000001">
    <property type="protein sequence ID" value="KAJ1703520.1"/>
    <property type="molecule type" value="Genomic_DNA"/>
</dbReference>
<dbReference type="PANTHER" id="PTHR45694">
    <property type="entry name" value="GLUTAREDOXIN 2"/>
    <property type="match status" value="1"/>
</dbReference>
<dbReference type="PRINTS" id="PR00160">
    <property type="entry name" value="GLUTAREDOXIN"/>
</dbReference>
<dbReference type="PANTHER" id="PTHR45694:SF5">
    <property type="entry name" value="GLUTAREDOXIN 2"/>
    <property type="match status" value="1"/>
</dbReference>
<evidence type="ECO:0000259" key="7">
    <source>
        <dbReference type="Pfam" id="PF00462"/>
    </source>
</evidence>
<dbReference type="GO" id="GO:0015038">
    <property type="term" value="F:glutathione disulfide oxidoreductase activity"/>
    <property type="evidence" value="ECO:0007669"/>
    <property type="project" value="TreeGrafter"/>
</dbReference>
<dbReference type="SUPFAM" id="SSF52833">
    <property type="entry name" value="Thioredoxin-like"/>
    <property type="match status" value="1"/>
</dbReference>
<dbReference type="InterPro" id="IPR036249">
    <property type="entry name" value="Thioredoxin-like_sf"/>
</dbReference>
<keyword evidence="5" id="KW-0676">Redox-active center</keyword>
<name>A0A9Q0D0Y9_9POAL</name>
<feature type="domain" description="Glutaredoxin" evidence="7">
    <location>
        <begin position="109"/>
        <end position="169"/>
    </location>
</feature>
<evidence type="ECO:0000313" key="8">
    <source>
        <dbReference type="EMBL" id="KAJ1703520.1"/>
    </source>
</evidence>
<keyword evidence="6" id="KW-0472">Membrane</keyword>
<dbReference type="InterPro" id="IPR011767">
    <property type="entry name" value="GLR_AS"/>
</dbReference>
<dbReference type="Proteomes" id="UP001151287">
    <property type="component" value="Unassembled WGS sequence"/>
</dbReference>
<feature type="transmembrane region" description="Helical" evidence="6">
    <location>
        <begin position="70"/>
        <end position="90"/>
    </location>
</feature>
<dbReference type="PROSITE" id="PS51354">
    <property type="entry name" value="GLUTAREDOXIN_2"/>
    <property type="match status" value="1"/>
</dbReference>
<proteinExistence type="inferred from homology"/>
<dbReference type="CDD" id="cd03419">
    <property type="entry name" value="GRX_GRXh_1_2_like"/>
    <property type="match status" value="1"/>
</dbReference>
<dbReference type="NCBIfam" id="TIGR02180">
    <property type="entry name" value="GRX_euk"/>
    <property type="match status" value="1"/>
</dbReference>
<dbReference type="GO" id="GO:0034599">
    <property type="term" value="P:cellular response to oxidative stress"/>
    <property type="evidence" value="ECO:0007669"/>
    <property type="project" value="TreeGrafter"/>
</dbReference>
<dbReference type="InterPro" id="IPR002109">
    <property type="entry name" value="Glutaredoxin"/>
</dbReference>
<keyword evidence="2" id="KW-0813">Transport</keyword>
<dbReference type="PROSITE" id="PS00195">
    <property type="entry name" value="GLUTAREDOXIN_1"/>
    <property type="match status" value="1"/>
</dbReference>
<evidence type="ECO:0000256" key="3">
    <source>
        <dbReference type="ARBA" id="ARBA00022982"/>
    </source>
</evidence>
<keyword evidence="9" id="KW-1185">Reference proteome</keyword>
<evidence type="ECO:0000256" key="5">
    <source>
        <dbReference type="ARBA" id="ARBA00023284"/>
    </source>
</evidence>
<dbReference type="AlphaFoldDB" id="A0A9Q0D0Y9"/>
<comment type="similarity">
    <text evidence="1">Belongs to the glutaredoxin family. CPYC subfamily.</text>
</comment>
<comment type="caution">
    <text evidence="8">The sequence shown here is derived from an EMBL/GenBank/DDBJ whole genome shotgun (WGS) entry which is preliminary data.</text>
</comment>
<protein>
    <recommendedName>
        <fullName evidence="7">Glutaredoxin domain-containing protein</fullName>
    </recommendedName>
</protein>
<organism evidence="8 9">
    <name type="scientific">Rhynchospora breviuscula</name>
    <dbReference type="NCBI Taxonomy" id="2022672"/>
    <lineage>
        <taxon>Eukaryota</taxon>
        <taxon>Viridiplantae</taxon>
        <taxon>Streptophyta</taxon>
        <taxon>Embryophyta</taxon>
        <taxon>Tracheophyta</taxon>
        <taxon>Spermatophyta</taxon>
        <taxon>Magnoliopsida</taxon>
        <taxon>Liliopsida</taxon>
        <taxon>Poales</taxon>
        <taxon>Cyperaceae</taxon>
        <taxon>Cyperoideae</taxon>
        <taxon>Rhynchosporeae</taxon>
        <taxon>Rhynchospora</taxon>
    </lineage>
</organism>
<dbReference type="Pfam" id="PF00462">
    <property type="entry name" value="Glutaredoxin"/>
    <property type="match status" value="1"/>
</dbReference>
<evidence type="ECO:0000256" key="2">
    <source>
        <dbReference type="ARBA" id="ARBA00022448"/>
    </source>
</evidence>
<dbReference type="InterPro" id="IPR014025">
    <property type="entry name" value="Glutaredoxin_subgr"/>
</dbReference>